<proteinExistence type="predicted"/>
<feature type="region of interest" description="Disordered" evidence="2">
    <location>
        <begin position="252"/>
        <end position="282"/>
    </location>
</feature>
<dbReference type="OrthoDB" id="242013at2"/>
<keyword evidence="5" id="KW-1185">Reference proteome</keyword>
<dbReference type="Gene3D" id="1.25.40.10">
    <property type="entry name" value="Tetratricopeptide repeat domain"/>
    <property type="match status" value="1"/>
</dbReference>
<feature type="compositionally biased region" description="Polar residues" evidence="2">
    <location>
        <begin position="252"/>
        <end position="265"/>
    </location>
</feature>
<dbReference type="InterPro" id="IPR011990">
    <property type="entry name" value="TPR-like_helical_dom_sf"/>
</dbReference>
<feature type="repeat" description="TPR" evidence="1">
    <location>
        <begin position="743"/>
        <end position="776"/>
    </location>
</feature>
<evidence type="ECO:0000313" key="4">
    <source>
        <dbReference type="EMBL" id="QDT58721.1"/>
    </source>
</evidence>
<evidence type="ECO:0000256" key="1">
    <source>
        <dbReference type="PROSITE-ProRule" id="PRU00339"/>
    </source>
</evidence>
<dbReference type="Pfam" id="PF13360">
    <property type="entry name" value="PQQ_2"/>
    <property type="match status" value="1"/>
</dbReference>
<dbReference type="Gene3D" id="2.130.10.10">
    <property type="entry name" value="YVTN repeat-like/Quinoprotein amine dehydrogenase"/>
    <property type="match status" value="2"/>
</dbReference>
<evidence type="ECO:0000259" key="3">
    <source>
        <dbReference type="Pfam" id="PF13360"/>
    </source>
</evidence>
<dbReference type="InterPro" id="IPR019734">
    <property type="entry name" value="TPR_rpt"/>
</dbReference>
<dbReference type="PROSITE" id="PS50005">
    <property type="entry name" value="TPR"/>
    <property type="match status" value="1"/>
</dbReference>
<name>A0A517SRH0_9BACT</name>
<dbReference type="Proteomes" id="UP000315003">
    <property type="component" value="Chromosome"/>
</dbReference>
<dbReference type="PANTHER" id="PTHR34512">
    <property type="entry name" value="CELL SURFACE PROTEIN"/>
    <property type="match status" value="1"/>
</dbReference>
<dbReference type="EMBL" id="CP036272">
    <property type="protein sequence ID" value="QDT58721.1"/>
    <property type="molecule type" value="Genomic_DNA"/>
</dbReference>
<dbReference type="InterPro" id="IPR011047">
    <property type="entry name" value="Quinoprotein_ADH-like_sf"/>
</dbReference>
<dbReference type="PANTHER" id="PTHR34512:SF30">
    <property type="entry name" value="OUTER MEMBRANE PROTEIN ASSEMBLY FACTOR BAMB"/>
    <property type="match status" value="1"/>
</dbReference>
<evidence type="ECO:0000256" key="2">
    <source>
        <dbReference type="SAM" id="MobiDB-lite"/>
    </source>
</evidence>
<dbReference type="SUPFAM" id="SSF48452">
    <property type="entry name" value="TPR-like"/>
    <property type="match status" value="1"/>
</dbReference>
<accession>A0A517SRH0</accession>
<reference evidence="4 5" key="1">
    <citation type="submission" date="2019-02" db="EMBL/GenBank/DDBJ databases">
        <title>Deep-cultivation of Planctomycetes and their phenomic and genomic characterization uncovers novel biology.</title>
        <authorList>
            <person name="Wiegand S."/>
            <person name="Jogler M."/>
            <person name="Boedeker C."/>
            <person name="Pinto D."/>
            <person name="Vollmers J."/>
            <person name="Rivas-Marin E."/>
            <person name="Kohn T."/>
            <person name="Peeters S.H."/>
            <person name="Heuer A."/>
            <person name="Rast P."/>
            <person name="Oberbeckmann S."/>
            <person name="Bunk B."/>
            <person name="Jeske O."/>
            <person name="Meyerdierks A."/>
            <person name="Storesund J.E."/>
            <person name="Kallscheuer N."/>
            <person name="Luecker S."/>
            <person name="Lage O.M."/>
            <person name="Pohl T."/>
            <person name="Merkel B.J."/>
            <person name="Hornburger P."/>
            <person name="Mueller R.-W."/>
            <person name="Bruemmer F."/>
            <person name="Labrenz M."/>
            <person name="Spormann A.M."/>
            <person name="Op den Camp H."/>
            <person name="Overmann J."/>
            <person name="Amann R."/>
            <person name="Jetten M.S.M."/>
            <person name="Mascher T."/>
            <person name="Medema M.H."/>
            <person name="Devos D.P."/>
            <person name="Kaster A.-K."/>
            <person name="Ovreas L."/>
            <person name="Rohde M."/>
            <person name="Galperin M.Y."/>
            <person name="Jogler C."/>
        </authorList>
    </citation>
    <scope>NUCLEOTIDE SEQUENCE [LARGE SCALE GENOMIC DNA]</scope>
    <source>
        <strain evidence="4 5">SV_7m_r</strain>
    </source>
</reference>
<dbReference type="RefSeq" id="WP_145270063.1">
    <property type="nucleotide sequence ID" value="NZ_CP036272.1"/>
</dbReference>
<feature type="domain" description="Pyrrolo-quinoline quinone repeat" evidence="3">
    <location>
        <begin position="577"/>
        <end position="699"/>
    </location>
</feature>
<gene>
    <name evidence="4" type="ORF">SV7mr_12190</name>
</gene>
<keyword evidence="1" id="KW-0802">TPR repeat</keyword>
<dbReference type="InterPro" id="IPR002372">
    <property type="entry name" value="PQQ_rpt_dom"/>
</dbReference>
<protein>
    <submittedName>
        <fullName evidence="4">PQQ enzyme repeat protein</fullName>
    </submittedName>
</protein>
<dbReference type="InterPro" id="IPR015943">
    <property type="entry name" value="WD40/YVTN_repeat-like_dom_sf"/>
</dbReference>
<sequence length="1512" mass="166403">MHSSIHRRVATAMVVGLASIIVFGDVASAQLSARFVQPPRALTQRLGEAAEAIDDQRFSDAIVLLGDLMERKTSDEDDPTLQSQDFFLEISDDETQHLSQTVQQQCRAMIGNLPSKGWETYQLQFGALAEKLFREASQQRDWEKLKEVRRKYYHTEAGYKASFLLAQNELLHGRAISASILLDDVTIHPRATRICGPELKLLHAAACYMADRKLPAEVANQPITLTNGETIDDVRAWVKANYSKTLVTNPHTKNNLLTGSTTERNGNGAGETPLPSEKWSTITATSPQQDKKIDELEADILRQHQLLPPSWLPLQIGDLVLYRNTDKIWGMEFATGRRIWPYPPWQDEQEPSPNQAGNPLFGRTTIRSNSPADQWKMRVWNDMPHGQMSSDGKAVFLIEDLDAVMPPPPSRMIGIGPMRVTGQQGNTLTAVELKSEGKLLWQIGSSPTIDSPLNGALFLSAPIVVERSLYTVVEIAGDITLVCLNPATGELNWLQQLAAVEGAPFLADQERRVSGATLSYNEGVLVCPTGAGATIGVNLIDRTLRWGNAYPRRAVSLNNRPFTVRQSIPDSSHDRWINWGPIIDQQNVILTPAISDSLLCLDLLSGKTRFTKSRDGLFYAAGIRDGLLVAVGADRVNGYDIQDGSFLWRTDQDLAPGDQQVVGRGVFGQDTYFLPLSGNTLAQVSLADGSVIKRQKTQYPLGNLVAVQGSLLSQDANRIVRAQGKESLRETVEFLLQKNPDDVSSLTDKAQVLLDDGDMVEALKLLDRARELDPSNADVLDTSIKAYLSLLRTSKRPSAKLLQELDALIDMPDDRREFIAMRLRSALDSDEISTATKMIIELSDSASAFNLPRDQGLPKTLTAEETSQRDLSFDAWLAGKATEIEAKAKASGKSAEVNELVNAHLNSTETQELTTTDQLETLARQFAPFHPQQLQTSLAKRLLANQSALGAERALMGQTRADQWLNTPQPIGTPAQLELLSRIYKDAGMSPDADYLKSVLAGDDAPAKVPSQVVTRGSSIPLDITQPVSARFVNRIRNIPGQNSLRATAPSIQGGNSYRGWVITNDYLGTRLQDPQGTTISIPAPPRPSSDSSQSNCVGVFSGGAFLLQRAGKLSLLDMTTIASQRRSDMLRWSQDFAKEAGGNITRRNRATVFGDAQPRYFGTGASTTQAEFRVGPILGDRVIVLNNSTLSAIDVMTGDRIWARSGVPSTGHLLVKEDQIALVTPSQYGNNLTDGEVTVYSISDGQLLETRPWKYGEVWSANGKHVVAYQQETGASIATVRLIEPLTNEVIIEIEAPVAQPVNDQAARGFGRIIQDRFMVLYDTNGRLVIWDIIGGKQLCQHETEALPDLGYLHVLWMQGQLLVVPAEEQQPSETGDGYLVQHSTTHQPARRIYAISTTDGSINWDKAFEQAWGITILQPYASPVILLTRMLRKYTITDVDKYIDVNMLSVSDGKQLYLKKDHKVSKTTNGFETTQLVRPAQQQIIAKIGGESVTFTFGETPKPSVLNLNR</sequence>
<organism evidence="4 5">
    <name type="scientific">Stieleria bergensis</name>
    <dbReference type="NCBI Taxonomy" id="2528025"/>
    <lineage>
        <taxon>Bacteria</taxon>
        <taxon>Pseudomonadati</taxon>
        <taxon>Planctomycetota</taxon>
        <taxon>Planctomycetia</taxon>
        <taxon>Pirellulales</taxon>
        <taxon>Pirellulaceae</taxon>
        <taxon>Stieleria</taxon>
    </lineage>
</organism>
<dbReference type="SUPFAM" id="SSF50998">
    <property type="entry name" value="Quinoprotein alcohol dehydrogenase-like"/>
    <property type="match status" value="3"/>
</dbReference>
<evidence type="ECO:0000313" key="5">
    <source>
        <dbReference type="Proteomes" id="UP000315003"/>
    </source>
</evidence>